<evidence type="ECO:0000313" key="2">
    <source>
        <dbReference type="Proteomes" id="UP000704068"/>
    </source>
</evidence>
<sequence>MQEKHTDINRMIESGEVELALARLAVELKQTSEDAFLYYLSGKAQMKLGNWGKAISDFLHSEQLDEDSPAVESRKMLEDIMQFYNKDMYNQ</sequence>
<name>A0A929RVQ9_9BACT</name>
<dbReference type="Gene3D" id="1.25.40.10">
    <property type="entry name" value="Tetratricopeptide repeat domain"/>
    <property type="match status" value="1"/>
</dbReference>
<evidence type="ECO:0008006" key="3">
    <source>
        <dbReference type="Google" id="ProtNLM"/>
    </source>
</evidence>
<comment type="caution">
    <text evidence="1">The sequence shown here is derived from an EMBL/GenBank/DDBJ whole genome shotgun (WGS) entry which is preliminary data.</text>
</comment>
<dbReference type="SUPFAM" id="SSF48452">
    <property type="entry name" value="TPR-like"/>
    <property type="match status" value="1"/>
</dbReference>
<dbReference type="RefSeq" id="WP_006255501.1">
    <property type="nucleotide sequence ID" value="NZ_CAUOSC010000005.1"/>
</dbReference>
<reference evidence="1" key="1">
    <citation type="submission" date="2020-04" db="EMBL/GenBank/DDBJ databases">
        <title>Deep metagenomics examines the oral microbiome during advanced dental caries in children, revealing novel taxa and co-occurrences with host molecules.</title>
        <authorList>
            <person name="Baker J.L."/>
            <person name="Morton J.T."/>
            <person name="Dinis M."/>
            <person name="Alvarez R."/>
            <person name="Tran N.C."/>
            <person name="Knight R."/>
            <person name="Edlund A."/>
        </authorList>
    </citation>
    <scope>NUCLEOTIDE SEQUENCE</scope>
    <source>
        <strain evidence="1">JCVI_34_bin.1</strain>
    </source>
</reference>
<protein>
    <recommendedName>
        <fullName evidence="3">Tetratricopeptide repeat protein</fullName>
    </recommendedName>
</protein>
<dbReference type="Proteomes" id="UP000704068">
    <property type="component" value="Unassembled WGS sequence"/>
</dbReference>
<evidence type="ECO:0000313" key="1">
    <source>
        <dbReference type="EMBL" id="MBF0970125.1"/>
    </source>
</evidence>
<proteinExistence type="predicted"/>
<dbReference type="GeneID" id="84576555"/>
<organism evidence="1 2">
    <name type="scientific">Alloprevotella tannerae</name>
    <dbReference type="NCBI Taxonomy" id="76122"/>
    <lineage>
        <taxon>Bacteria</taxon>
        <taxon>Pseudomonadati</taxon>
        <taxon>Bacteroidota</taxon>
        <taxon>Bacteroidia</taxon>
        <taxon>Bacteroidales</taxon>
        <taxon>Prevotellaceae</taxon>
        <taxon>Alloprevotella</taxon>
    </lineage>
</organism>
<accession>A0A929RVQ9</accession>
<dbReference type="InterPro" id="IPR011990">
    <property type="entry name" value="TPR-like_helical_dom_sf"/>
</dbReference>
<dbReference type="EMBL" id="JABZGR010000007">
    <property type="protein sequence ID" value="MBF0970125.1"/>
    <property type="molecule type" value="Genomic_DNA"/>
</dbReference>
<dbReference type="AlphaFoldDB" id="A0A929RVQ9"/>
<gene>
    <name evidence="1" type="ORF">HXK21_03650</name>
</gene>